<dbReference type="EMBL" id="QLMJ01000010">
    <property type="protein sequence ID" value="RAK35327.1"/>
    <property type="molecule type" value="Genomic_DNA"/>
</dbReference>
<gene>
    <name evidence="1" type="ORF">B0I29_11079</name>
</gene>
<comment type="caution">
    <text evidence="1">The sequence shown here is derived from an EMBL/GenBank/DDBJ whole genome shotgun (WGS) entry which is preliminary data.</text>
</comment>
<accession>A0A327ZEG4</accession>
<dbReference type="RefSeq" id="WP_181557915.1">
    <property type="nucleotide sequence ID" value="NZ_JACHWI010000004.1"/>
</dbReference>
<organism evidence="1 2">
    <name type="scientific">Actinoplanes lutulentus</name>
    <dbReference type="NCBI Taxonomy" id="1287878"/>
    <lineage>
        <taxon>Bacteria</taxon>
        <taxon>Bacillati</taxon>
        <taxon>Actinomycetota</taxon>
        <taxon>Actinomycetes</taxon>
        <taxon>Micromonosporales</taxon>
        <taxon>Micromonosporaceae</taxon>
        <taxon>Actinoplanes</taxon>
    </lineage>
</organism>
<proteinExistence type="predicted"/>
<dbReference type="AlphaFoldDB" id="A0A327ZEG4"/>
<dbReference type="Proteomes" id="UP000249341">
    <property type="component" value="Unassembled WGS sequence"/>
</dbReference>
<reference evidence="1 2" key="1">
    <citation type="submission" date="2018-06" db="EMBL/GenBank/DDBJ databases">
        <title>Genomic Encyclopedia of Type Strains, Phase III (KMG-III): the genomes of soil and plant-associated and newly described type strains.</title>
        <authorList>
            <person name="Whitman W."/>
        </authorList>
    </citation>
    <scope>NUCLEOTIDE SEQUENCE [LARGE SCALE GENOMIC DNA]</scope>
    <source>
        <strain evidence="1 2">CGMCC 4.7090</strain>
    </source>
</reference>
<name>A0A327ZEG4_9ACTN</name>
<evidence type="ECO:0000313" key="1">
    <source>
        <dbReference type="EMBL" id="RAK35327.1"/>
    </source>
</evidence>
<evidence type="ECO:0000313" key="2">
    <source>
        <dbReference type="Proteomes" id="UP000249341"/>
    </source>
</evidence>
<sequence length="45" mass="5427">MSMIDRIRRRRMISRQNRAIDRAMQSAPTQSMRDEIAFFSQRQPS</sequence>
<keyword evidence="2" id="KW-1185">Reference proteome</keyword>
<protein>
    <submittedName>
        <fullName evidence="1">Uncharacterized protein</fullName>
    </submittedName>
</protein>